<dbReference type="AlphaFoldDB" id="A0A261FB39"/>
<feature type="domain" description="Glycosyltransferase 2-like" evidence="2">
    <location>
        <begin position="5"/>
        <end position="129"/>
    </location>
</feature>
<evidence type="ECO:0000259" key="2">
    <source>
        <dbReference type="Pfam" id="PF00535"/>
    </source>
</evidence>
<dbReference type="SUPFAM" id="SSF53448">
    <property type="entry name" value="Nucleotide-diphospho-sugar transferases"/>
    <property type="match status" value="1"/>
</dbReference>
<dbReference type="Pfam" id="PF00535">
    <property type="entry name" value="Glycos_transf_2"/>
    <property type="match status" value="1"/>
</dbReference>
<keyword evidence="1" id="KW-0175">Coiled coil</keyword>
<protein>
    <submittedName>
        <fullName evidence="3">Glycosyltransferase, group 2 family protein</fullName>
    </submittedName>
</protein>
<dbReference type="PANTHER" id="PTHR43685">
    <property type="entry name" value="GLYCOSYLTRANSFERASE"/>
    <property type="match status" value="1"/>
</dbReference>
<dbReference type="PANTHER" id="PTHR43685:SF14">
    <property type="entry name" value="GLYCOSYLTRANSFERASE 2-LIKE DOMAIN-CONTAINING PROTEIN"/>
    <property type="match status" value="1"/>
</dbReference>
<keyword evidence="4" id="KW-1185">Reference proteome</keyword>
<comment type="caution">
    <text evidence="3">The sequence shown here is derived from an EMBL/GenBank/DDBJ whole genome shotgun (WGS) entry which is preliminary data.</text>
</comment>
<proteinExistence type="predicted"/>
<dbReference type="EMBL" id="MWWU01000002">
    <property type="protein sequence ID" value="OZG56377.1"/>
    <property type="molecule type" value="Genomic_DNA"/>
</dbReference>
<dbReference type="Gene3D" id="3.90.550.10">
    <property type="entry name" value="Spore Coat Polysaccharide Biosynthesis Protein SpsA, Chain A"/>
    <property type="match status" value="1"/>
</dbReference>
<evidence type="ECO:0000256" key="1">
    <source>
        <dbReference type="SAM" id="Coils"/>
    </source>
</evidence>
<gene>
    <name evidence="3" type="ORF">AEAE_0865</name>
</gene>
<evidence type="ECO:0000313" key="3">
    <source>
        <dbReference type="EMBL" id="OZG56377.1"/>
    </source>
</evidence>
<dbReference type="InterPro" id="IPR001173">
    <property type="entry name" value="Glyco_trans_2-like"/>
</dbReference>
<dbReference type="GO" id="GO:0016740">
    <property type="term" value="F:transferase activity"/>
    <property type="evidence" value="ECO:0007669"/>
    <property type="project" value="UniProtKB-KW"/>
</dbReference>
<keyword evidence="3" id="KW-0808">Transferase</keyword>
<dbReference type="Proteomes" id="UP000228976">
    <property type="component" value="Unassembled WGS sequence"/>
</dbReference>
<dbReference type="CDD" id="cd00761">
    <property type="entry name" value="Glyco_tranf_GTA_type"/>
    <property type="match status" value="1"/>
</dbReference>
<dbReference type="InterPro" id="IPR050834">
    <property type="entry name" value="Glycosyltransf_2"/>
</dbReference>
<accession>A0A261FB39</accession>
<dbReference type="OrthoDB" id="9802632at2"/>
<name>A0A261FB39_9BIFI</name>
<feature type="coiled-coil region" evidence="1">
    <location>
        <begin position="317"/>
        <end position="383"/>
    </location>
</feature>
<evidence type="ECO:0000313" key="4">
    <source>
        <dbReference type="Proteomes" id="UP000228976"/>
    </source>
</evidence>
<organism evidence="3 4">
    <name type="scientific">Aeriscardovia aeriphila</name>
    <dbReference type="NCBI Taxonomy" id="218139"/>
    <lineage>
        <taxon>Bacteria</taxon>
        <taxon>Bacillati</taxon>
        <taxon>Actinomycetota</taxon>
        <taxon>Actinomycetes</taxon>
        <taxon>Bifidobacteriales</taxon>
        <taxon>Bifidobacteriaceae</taxon>
        <taxon>Aeriscardovia</taxon>
    </lineage>
</organism>
<reference evidence="3 4" key="1">
    <citation type="journal article" date="2017" name="BMC Genomics">
        <title>Comparative genomic and phylogenomic analyses of the Bifidobacteriaceae family.</title>
        <authorList>
            <person name="Lugli G.A."/>
            <person name="Milani C."/>
            <person name="Turroni F."/>
            <person name="Duranti S."/>
            <person name="Mancabelli L."/>
            <person name="Mangifesta M."/>
            <person name="Ferrario C."/>
            <person name="Modesto M."/>
            <person name="Mattarelli P."/>
            <person name="Jiri K."/>
            <person name="van Sinderen D."/>
            <person name="Ventura M."/>
        </authorList>
    </citation>
    <scope>NUCLEOTIDE SEQUENCE [LARGE SCALE GENOMIC DNA]</scope>
    <source>
        <strain evidence="3 4">LMG 21773</strain>
    </source>
</reference>
<dbReference type="InterPro" id="IPR029044">
    <property type="entry name" value="Nucleotide-diphossugar_trans"/>
</dbReference>
<sequence>MLSVSIIIPAWNEAEHIADCLTCATRQTVAAAEVLVVDNNSTDNTCDIVQQFIDENPDAHVKLMHQSAEQGLIPTRNYGFNHASGDILGRVDADSMLRPDWVEAVSTLFTEDPQAMGASGPVAYYDMPARQFSLKGDAAIRKHIYKADHGQSLLFGSNMAVRATAWKQVANEVCPDKEDVLHEDIDLSLHLIGHHFKTVYCPRMVVGISARRMDTSFESFKAYMQRFKNTFDAHPEHSRSTRPEYLFTAMYPILHLWYPMYQKVLDSNDINPAARAWLKQQMELSEDDALDTWSEFTGDTEDTDPQEMMNRSLGLSMANWQLKRATARQEKAQVKLEKAQAKLEKAGDKLEKAGEKAQAKLEKMEAKAERKEAKAEAKVAKRLEKINKKSAE</sequence>